<dbReference type="PROSITE" id="PS51194">
    <property type="entry name" value="HELICASE_CTER"/>
    <property type="match status" value="1"/>
</dbReference>
<dbReference type="PROSITE" id="PS51192">
    <property type="entry name" value="HELICASE_ATP_BIND_1"/>
    <property type="match status" value="1"/>
</dbReference>
<dbReference type="Pfam" id="PF23469">
    <property type="entry name" value="KH_12"/>
    <property type="match status" value="1"/>
</dbReference>
<dbReference type="EMBL" id="JAEFCI010007219">
    <property type="protein sequence ID" value="KAG5459198.1"/>
    <property type="molecule type" value="Genomic_DNA"/>
</dbReference>
<keyword evidence="7" id="KW-1185">Reference proteome</keyword>
<dbReference type="InterPro" id="IPR027417">
    <property type="entry name" value="P-loop_NTPase"/>
</dbReference>
<accession>A0A8H7ZUE2</accession>
<evidence type="ECO:0000256" key="3">
    <source>
        <dbReference type="SAM" id="MobiDB-lite"/>
    </source>
</evidence>
<feature type="region of interest" description="Disordered" evidence="3">
    <location>
        <begin position="262"/>
        <end position="315"/>
    </location>
</feature>
<protein>
    <submittedName>
        <fullName evidence="6">P-loop containing nucleoside triphosphate hydrolase protein</fullName>
    </submittedName>
</protein>
<dbReference type="Pfam" id="PF00271">
    <property type="entry name" value="Helicase_C"/>
    <property type="match status" value="1"/>
</dbReference>
<dbReference type="PANTHER" id="PTHR47958">
    <property type="entry name" value="ATP-DEPENDENT RNA HELICASE DBP3"/>
    <property type="match status" value="1"/>
</dbReference>
<gene>
    <name evidence="6" type="ORF">BJ554DRAFT_426</name>
</gene>
<dbReference type="SMART" id="SM00490">
    <property type="entry name" value="HELICc"/>
    <property type="match status" value="1"/>
</dbReference>
<feature type="compositionally biased region" description="Acidic residues" evidence="3">
    <location>
        <begin position="262"/>
        <end position="271"/>
    </location>
</feature>
<dbReference type="GO" id="GO:0004386">
    <property type="term" value="F:helicase activity"/>
    <property type="evidence" value="ECO:0007669"/>
    <property type="project" value="UniProtKB-KW"/>
</dbReference>
<dbReference type="InterPro" id="IPR056149">
    <property type="entry name" value="PRP5/DDX46/KHDC4_KH"/>
</dbReference>
<keyword evidence="2" id="KW-0067">ATP-binding</keyword>
<dbReference type="Gene3D" id="3.40.50.300">
    <property type="entry name" value="P-loop containing nucleotide triphosphate hydrolases"/>
    <property type="match status" value="2"/>
</dbReference>
<dbReference type="InterPro" id="IPR014001">
    <property type="entry name" value="Helicase_ATP-bd"/>
</dbReference>
<feature type="compositionally biased region" description="Basic and acidic residues" evidence="3">
    <location>
        <begin position="272"/>
        <end position="299"/>
    </location>
</feature>
<proteinExistence type="predicted"/>
<feature type="domain" description="Helicase ATP-binding" evidence="4">
    <location>
        <begin position="1"/>
        <end position="48"/>
    </location>
</feature>
<reference evidence="6 7" key="1">
    <citation type="journal article" name="Sci. Rep.">
        <title>Genome-scale phylogenetic analyses confirm Olpidium as the closest living zoosporic fungus to the non-flagellated, terrestrial fungi.</title>
        <authorList>
            <person name="Chang Y."/>
            <person name="Rochon D."/>
            <person name="Sekimoto S."/>
            <person name="Wang Y."/>
            <person name="Chovatia M."/>
            <person name="Sandor L."/>
            <person name="Salamov A."/>
            <person name="Grigoriev I.V."/>
            <person name="Stajich J.E."/>
            <person name="Spatafora J.W."/>
        </authorList>
    </citation>
    <scope>NUCLEOTIDE SEQUENCE [LARGE SCALE GENOMIC DNA]</scope>
    <source>
        <strain evidence="6">S191</strain>
    </source>
</reference>
<keyword evidence="2" id="KW-0347">Helicase</keyword>
<evidence type="ECO:0000256" key="1">
    <source>
        <dbReference type="ARBA" id="ARBA00022801"/>
    </source>
</evidence>
<evidence type="ECO:0000313" key="7">
    <source>
        <dbReference type="Proteomes" id="UP000673691"/>
    </source>
</evidence>
<keyword evidence="1 6" id="KW-0378">Hydrolase</keyword>
<dbReference type="InterPro" id="IPR001650">
    <property type="entry name" value="Helicase_C-like"/>
</dbReference>
<dbReference type="GO" id="GO:0016787">
    <property type="term" value="F:hydrolase activity"/>
    <property type="evidence" value="ECO:0007669"/>
    <property type="project" value="UniProtKB-KW"/>
</dbReference>
<dbReference type="SUPFAM" id="SSF52540">
    <property type="entry name" value="P-loop containing nucleoside triphosphate hydrolases"/>
    <property type="match status" value="1"/>
</dbReference>
<organism evidence="6 7">
    <name type="scientific">Olpidium bornovanus</name>
    <dbReference type="NCBI Taxonomy" id="278681"/>
    <lineage>
        <taxon>Eukaryota</taxon>
        <taxon>Fungi</taxon>
        <taxon>Fungi incertae sedis</taxon>
        <taxon>Olpidiomycota</taxon>
        <taxon>Olpidiomycotina</taxon>
        <taxon>Olpidiomycetes</taxon>
        <taxon>Olpidiales</taxon>
        <taxon>Olpidiaceae</taxon>
        <taxon>Olpidium</taxon>
    </lineage>
</organism>
<comment type="caution">
    <text evidence="6">The sequence shown here is derived from an EMBL/GenBank/DDBJ whole genome shotgun (WGS) entry which is preliminary data.</text>
</comment>
<name>A0A8H7ZUE2_9FUNG</name>
<dbReference type="CDD" id="cd18787">
    <property type="entry name" value="SF2_C_DEAD"/>
    <property type="match status" value="1"/>
</dbReference>
<evidence type="ECO:0000259" key="4">
    <source>
        <dbReference type="PROSITE" id="PS51192"/>
    </source>
</evidence>
<dbReference type="OrthoDB" id="196131at2759"/>
<sequence length="474" mass="51308">MFDMGFEPQVMKILKNVRPQRQTVLFSATFPKQMEALARKVLRRPLEITVGGRSVVCEDVKQIVEVREDATKFVRLLEILGNYFMEDKEGKALIFVDRQEAADNLLRDLIRRSYLCMSLHGGKDQTDRESTISDFKSGVTQIVIATSVAARGLDVKGLGLVINYECPNHLEDYVHRVGRTGRAGQKGTAYTFVTPDQDRYAVEVAKALKISGQDVPPDLAALVTGFQEKVKSGQVKFFGSGGFGGKGLEQLDKERDLTYGDDAEEASEDEEGAKAAKNAEVDAKAKTPAETKEKAEGPHDNGPASPGKPPATPKTPVNAALAQAQAAAAAIQLKAANPAAAKAQSLIAELNAQIASAGVGTGKGKEGKLVPGTSPYSYEFEINDYPQKARWKATNKENISQVIESTGAAITTRGIYVEPGKPIPPGERKLYLIIEGEEQEIVDRAKAEIKRILTEATVSAMEQEVKTGGRYSVV</sequence>
<keyword evidence="2" id="KW-0547">Nucleotide-binding</keyword>
<evidence type="ECO:0000256" key="2">
    <source>
        <dbReference type="ARBA" id="ARBA00022806"/>
    </source>
</evidence>
<evidence type="ECO:0000313" key="6">
    <source>
        <dbReference type="EMBL" id="KAG5459198.1"/>
    </source>
</evidence>
<dbReference type="AlphaFoldDB" id="A0A8H7ZUE2"/>
<feature type="domain" description="Helicase C-terminal" evidence="5">
    <location>
        <begin position="76"/>
        <end position="223"/>
    </location>
</feature>
<dbReference type="Proteomes" id="UP000673691">
    <property type="component" value="Unassembled WGS sequence"/>
</dbReference>
<evidence type="ECO:0000259" key="5">
    <source>
        <dbReference type="PROSITE" id="PS51194"/>
    </source>
</evidence>